<feature type="non-terminal residue" evidence="2">
    <location>
        <position position="90"/>
    </location>
</feature>
<feature type="region of interest" description="Disordered" evidence="1">
    <location>
        <begin position="62"/>
        <end position="90"/>
    </location>
</feature>
<dbReference type="AlphaFoldDB" id="A0A8T4J3H2"/>
<proteinExistence type="predicted"/>
<keyword evidence="3" id="KW-1185">Reference proteome</keyword>
<comment type="caution">
    <text evidence="2">The sequence shown here is derived from an EMBL/GenBank/DDBJ whole genome shotgun (WGS) entry which is preliminary data.</text>
</comment>
<evidence type="ECO:0000256" key="1">
    <source>
        <dbReference type="SAM" id="MobiDB-lite"/>
    </source>
</evidence>
<feature type="compositionally biased region" description="Basic and acidic residues" evidence="1">
    <location>
        <begin position="62"/>
        <end position="72"/>
    </location>
</feature>
<dbReference type="Proteomes" id="UP000675554">
    <property type="component" value="Unassembled WGS sequence"/>
</dbReference>
<feature type="non-terminal residue" evidence="2">
    <location>
        <position position="1"/>
    </location>
</feature>
<evidence type="ECO:0000313" key="3">
    <source>
        <dbReference type="Proteomes" id="UP000675554"/>
    </source>
</evidence>
<organism evidence="2 3">
    <name type="scientific">Streptomyces daliensis</name>
    <dbReference type="NCBI Taxonomy" id="299421"/>
    <lineage>
        <taxon>Bacteria</taxon>
        <taxon>Bacillati</taxon>
        <taxon>Actinomycetota</taxon>
        <taxon>Actinomycetes</taxon>
        <taxon>Kitasatosporales</taxon>
        <taxon>Streptomycetaceae</taxon>
        <taxon>Streptomyces</taxon>
    </lineage>
</organism>
<sequence length="90" mass="9872">DCSSVSVDLTNYDADSRNTVEIQADGKEALPVQEFGKSFQKKLDLPEHSKEMEVRLIVVAGDDDKFSRDETKTSPVCDDETPPPSPSTSP</sequence>
<name>A0A8T4J3H2_9ACTN</name>
<reference evidence="2" key="1">
    <citation type="submission" date="2021-04" db="EMBL/GenBank/DDBJ databases">
        <title>Sequencing of actinobacteria type strains.</title>
        <authorList>
            <person name="Nguyen G.-S."/>
            <person name="Wentzel A."/>
        </authorList>
    </citation>
    <scope>NUCLEOTIDE SEQUENCE</scope>
    <source>
        <strain evidence="2">DSM 42095</strain>
    </source>
</reference>
<accession>A0A8T4J3H2</accession>
<dbReference type="EMBL" id="JAGSMN010000983">
    <property type="protein sequence ID" value="MBR7677563.1"/>
    <property type="molecule type" value="Genomic_DNA"/>
</dbReference>
<protein>
    <submittedName>
        <fullName evidence="2">Uncharacterized protein</fullName>
    </submittedName>
</protein>
<gene>
    <name evidence="2" type="ORF">KDA82_32155</name>
</gene>
<evidence type="ECO:0000313" key="2">
    <source>
        <dbReference type="EMBL" id="MBR7677563.1"/>
    </source>
</evidence>